<reference evidence="1 2" key="1">
    <citation type="submission" date="2014-09" db="EMBL/GenBank/DDBJ databases">
        <authorList>
            <person name="Lapin J.S."/>
            <person name="Pope W.H."/>
            <person name="Hua J."/>
            <person name="Ford M.E."/>
            <person name="Conway J.F."/>
            <person name="Hatfull G.F."/>
            <person name="Hendrix R.W."/>
        </authorList>
    </citation>
    <scope>NUCLEOTIDE SEQUENCE [LARGE SCALE GENOMIC DNA]</scope>
</reference>
<dbReference type="KEGG" id="vg:22111188"/>
<keyword evidence="2" id="KW-1185">Reference proteome</keyword>
<dbReference type="Proteomes" id="UP000029889">
    <property type="component" value="Segment"/>
</dbReference>
<sequence length="136" mass="15368">MSNILNEKTVDVAIGVLNTATSFQKKHSVVYFGEDCWLNYTNNSFIIRVEADDIGLTVQVGYTKTGKQITVIVDKLTSSFYDSINDCEHYSSTFYDTEEEHFMDSTVKELAIPYNLMKAVSDLILKYKKIGVTNAI</sequence>
<evidence type="ECO:0000313" key="1">
    <source>
        <dbReference type="EMBL" id="AIT14038.1"/>
    </source>
</evidence>
<accession>A0A097EX97</accession>
<protein>
    <submittedName>
        <fullName evidence="1">Uncharacterized protein</fullName>
    </submittedName>
</protein>
<dbReference type="RefSeq" id="YP_009101735.1">
    <property type="nucleotide sequence ID" value="NC_025447.1"/>
</dbReference>
<dbReference type="GeneID" id="22111188"/>
<proteinExistence type="predicted"/>
<dbReference type="EMBL" id="KM507819">
    <property type="protein sequence ID" value="AIT14038.1"/>
    <property type="molecule type" value="Genomic_DNA"/>
</dbReference>
<organism evidence="1 2">
    <name type="scientific">Escherichia phage 121Q</name>
    <dbReference type="NCBI Taxonomy" id="1555202"/>
    <lineage>
        <taxon>Viruses</taxon>
        <taxon>Duplodnaviria</taxon>
        <taxon>Heunggongvirae</taxon>
        <taxon>Uroviricota</taxon>
        <taxon>Caudoviricetes</taxon>
        <taxon>Asteriusvirus</taxon>
        <taxon>Asteriusvirus av121Q</taxon>
    </lineage>
</organism>
<name>A0A097EX97_9CAUD</name>
<gene>
    <name evidence="1" type="primary">148</name>
    <name evidence="1" type="ORF">PBI_121Q_148</name>
</gene>
<evidence type="ECO:0000313" key="2">
    <source>
        <dbReference type="Proteomes" id="UP000029889"/>
    </source>
</evidence>